<dbReference type="OrthoDB" id="416093at2759"/>
<dbReference type="InterPro" id="IPR015655">
    <property type="entry name" value="PP2C"/>
</dbReference>
<dbReference type="SMART" id="SM00331">
    <property type="entry name" value="PP2C_SIG"/>
    <property type="match status" value="1"/>
</dbReference>
<organism evidence="2">
    <name type="scientific">Lepeophtheirus salmonis</name>
    <name type="common">Salmon louse</name>
    <name type="synonym">Caligus salmonis</name>
    <dbReference type="NCBI Taxonomy" id="72036"/>
    <lineage>
        <taxon>Eukaryota</taxon>
        <taxon>Metazoa</taxon>
        <taxon>Ecdysozoa</taxon>
        <taxon>Arthropoda</taxon>
        <taxon>Crustacea</taxon>
        <taxon>Multicrustacea</taxon>
        <taxon>Hexanauplia</taxon>
        <taxon>Copepoda</taxon>
        <taxon>Siphonostomatoida</taxon>
        <taxon>Caligidae</taxon>
        <taxon>Lepeophtheirus</taxon>
    </lineage>
</organism>
<name>D3PJ18_LEPSM</name>
<dbReference type="SMART" id="SM00332">
    <property type="entry name" value="PP2Cc"/>
    <property type="match status" value="1"/>
</dbReference>
<dbReference type="GO" id="GO:0004722">
    <property type="term" value="F:protein serine/threonine phosphatase activity"/>
    <property type="evidence" value="ECO:0007669"/>
    <property type="project" value="InterPro"/>
</dbReference>
<dbReference type="PANTHER" id="PTHR47992">
    <property type="entry name" value="PROTEIN PHOSPHATASE"/>
    <property type="match status" value="1"/>
</dbReference>
<dbReference type="CDD" id="cd00143">
    <property type="entry name" value="PP2Cc"/>
    <property type="match status" value="1"/>
</dbReference>
<gene>
    <name evidence="2" type="primary">PPM1K</name>
</gene>
<dbReference type="EMBL" id="BT121624">
    <property type="protein sequence ID" value="ADD38554.1"/>
    <property type="molecule type" value="mRNA"/>
</dbReference>
<reference evidence="2" key="1">
    <citation type="submission" date="2010-03" db="EMBL/GenBank/DDBJ databases">
        <title>Atlantic Lepeophtheirus salmonis ESTs and full-length cDNAs.</title>
        <authorList>
            <person name="Yasuike M."/>
            <person name="von Schalburg K."/>
            <person name="Cooper G."/>
            <person name="Leong J."/>
            <person name="Nilsen F."/>
            <person name="Jones S.R.M."/>
            <person name="Koop B.F."/>
        </authorList>
    </citation>
    <scope>NUCLEOTIDE SEQUENCE</scope>
    <source>
        <strain evidence="2">Atlantic form</strain>
        <tissue evidence="2">Mixed tissue</tissue>
    </source>
</reference>
<protein>
    <submittedName>
        <fullName evidence="2">Protein phosphatase 1K, mitochondrial</fullName>
    </submittedName>
</protein>
<dbReference type="Pfam" id="PF00481">
    <property type="entry name" value="PP2C"/>
    <property type="match status" value="1"/>
</dbReference>
<proteinExistence type="evidence at transcript level"/>
<dbReference type="SUPFAM" id="SSF81606">
    <property type="entry name" value="PP2C-like"/>
    <property type="match status" value="1"/>
</dbReference>
<dbReference type="InterPro" id="IPR001932">
    <property type="entry name" value="PPM-type_phosphatase-like_dom"/>
</dbReference>
<feature type="domain" description="PPM-type phosphatase" evidence="1">
    <location>
        <begin position="74"/>
        <end position="328"/>
    </location>
</feature>
<dbReference type="PROSITE" id="PS51746">
    <property type="entry name" value="PPM_2"/>
    <property type="match status" value="1"/>
</dbReference>
<accession>D3PJ18</accession>
<evidence type="ECO:0000313" key="2">
    <source>
        <dbReference type="EMBL" id="ADD38554.1"/>
    </source>
</evidence>
<dbReference type="AlphaFoldDB" id="D3PJ18"/>
<dbReference type="InterPro" id="IPR036457">
    <property type="entry name" value="PPM-type-like_dom_sf"/>
</dbReference>
<evidence type="ECO:0000259" key="1">
    <source>
        <dbReference type="PROSITE" id="PS51746"/>
    </source>
</evidence>
<sequence>MVLQLSHLPSSLGPLAFSSYSKGVHLLRYFSKRLYSSSSEFDKLGQWDTQLDFPLMEESSIKRGTPIPEIKVRDVGISSVIGRRNYQEDFYTIKQLRNNLLLLGVWDGHGGESCAKFCSENVEKQLERLLARTNEDDDLNLGLILSQLIYSLNHSFEVHWIKNKNNSSGSTATLALIHDGYELVIAHVGDSRAILCRDGVEKTLTLDHCPSRPDEKKRIKSLGGTVTADEIGRYLVNKRLSMSRSIGDFELRRFGVISDPDITRLRIKHSKDQFLALVTDGVTFALSDKEIVETIKSFSEPQEAADRLVDQALLYGSEDNLTVLILPLGVWGKDQSKASNFFSLGRSLNNSYRFG</sequence>
<dbReference type="Gene3D" id="3.60.40.10">
    <property type="entry name" value="PPM-type phosphatase domain"/>
    <property type="match status" value="1"/>
</dbReference>